<feature type="transmembrane region" description="Helical" evidence="6">
    <location>
        <begin position="241"/>
        <end position="269"/>
    </location>
</feature>
<protein>
    <submittedName>
        <fullName evidence="7">Branched-chain amino acid ABC transporter permease</fullName>
    </submittedName>
</protein>
<dbReference type="PANTHER" id="PTHR30482">
    <property type="entry name" value="HIGH-AFFINITY BRANCHED-CHAIN AMINO ACID TRANSPORT SYSTEM PERMEASE"/>
    <property type="match status" value="1"/>
</dbReference>
<evidence type="ECO:0000256" key="6">
    <source>
        <dbReference type="SAM" id="Phobius"/>
    </source>
</evidence>
<comment type="subcellular location">
    <subcellularLocation>
        <location evidence="1">Cell membrane</location>
        <topology evidence="1">Multi-pass membrane protein</topology>
    </subcellularLocation>
</comment>
<keyword evidence="3 6" id="KW-0812">Transmembrane</keyword>
<sequence length="332" mass="35674">MEWSGVLSGAIEQGIGPSAIIYCLAAIGLNIHFGYTGLLNFGQAAFMMVGGYALGSLIQTWGWPLFPSLVVGLLMAVVLALVLGVPTLRLRADYLAIATIAAAEAIRQVLGSAALNDEFGGQDGRYGFVDGMRSLNFVPSGGVHFLGLDFRSYDFFIMIVGWTLALLLCGFVYLLMRSPWGRVLKSIREDEDAVRSLGKNVYSYKMQALVLGGVIGALAGIMSGLATSNVAPSDFATDTTFFTYTVLLIGGAARVFGPVAGALIFWFFISGLDLFFDKMTSGANPTIPASIMTDDQASLMRLIFLGLILMLIMIYRPQGIFGDRRELAIDAH</sequence>
<accession>A0A5M4FJB4</accession>
<dbReference type="EMBL" id="SDPQ02000001">
    <property type="protein sequence ID" value="KAA1399685.1"/>
    <property type="molecule type" value="Genomic_DNA"/>
</dbReference>
<dbReference type="PANTHER" id="PTHR30482:SF10">
    <property type="entry name" value="HIGH-AFFINITY BRANCHED-CHAIN AMINO ACID TRANSPORT PROTEIN BRAE"/>
    <property type="match status" value="1"/>
</dbReference>
<evidence type="ECO:0000256" key="5">
    <source>
        <dbReference type="ARBA" id="ARBA00023136"/>
    </source>
</evidence>
<dbReference type="Pfam" id="PF02653">
    <property type="entry name" value="BPD_transp_2"/>
    <property type="match status" value="1"/>
</dbReference>
<dbReference type="Proteomes" id="UP000380867">
    <property type="component" value="Unassembled WGS sequence"/>
</dbReference>
<feature type="transmembrane region" description="Helical" evidence="6">
    <location>
        <begin position="298"/>
        <end position="315"/>
    </location>
</feature>
<dbReference type="OrthoDB" id="9814461at2"/>
<feature type="transmembrane region" description="Helical" evidence="6">
    <location>
        <begin position="69"/>
        <end position="88"/>
    </location>
</feature>
<gene>
    <name evidence="7" type="ORF">ESP70_002680</name>
</gene>
<proteinExistence type="predicted"/>
<dbReference type="AlphaFoldDB" id="A0A5M4FJB4"/>
<organism evidence="7 8">
    <name type="scientific">Aeromicrobium ginsengisoli</name>
    <dbReference type="NCBI Taxonomy" id="363867"/>
    <lineage>
        <taxon>Bacteria</taxon>
        <taxon>Bacillati</taxon>
        <taxon>Actinomycetota</taxon>
        <taxon>Actinomycetes</taxon>
        <taxon>Propionibacteriales</taxon>
        <taxon>Nocardioidaceae</taxon>
        <taxon>Aeromicrobium</taxon>
    </lineage>
</organism>
<evidence type="ECO:0000313" key="8">
    <source>
        <dbReference type="Proteomes" id="UP000380867"/>
    </source>
</evidence>
<feature type="transmembrane region" description="Helical" evidence="6">
    <location>
        <begin position="15"/>
        <end position="33"/>
    </location>
</feature>
<feature type="transmembrane region" description="Helical" evidence="6">
    <location>
        <begin position="155"/>
        <end position="176"/>
    </location>
</feature>
<dbReference type="GO" id="GO:0005886">
    <property type="term" value="C:plasma membrane"/>
    <property type="evidence" value="ECO:0007669"/>
    <property type="project" value="UniProtKB-SubCell"/>
</dbReference>
<dbReference type="GO" id="GO:0015658">
    <property type="term" value="F:branched-chain amino acid transmembrane transporter activity"/>
    <property type="evidence" value="ECO:0007669"/>
    <property type="project" value="InterPro"/>
</dbReference>
<evidence type="ECO:0000256" key="2">
    <source>
        <dbReference type="ARBA" id="ARBA00022475"/>
    </source>
</evidence>
<keyword evidence="2" id="KW-1003">Cell membrane</keyword>
<dbReference type="RefSeq" id="WP_149687819.1">
    <property type="nucleotide sequence ID" value="NZ_SDPQ02000001.1"/>
</dbReference>
<keyword evidence="4 6" id="KW-1133">Transmembrane helix</keyword>
<name>A0A5M4FJB4_9ACTN</name>
<dbReference type="InterPro" id="IPR001851">
    <property type="entry name" value="ABC_transp_permease"/>
</dbReference>
<evidence type="ECO:0000256" key="1">
    <source>
        <dbReference type="ARBA" id="ARBA00004651"/>
    </source>
</evidence>
<dbReference type="CDD" id="cd06581">
    <property type="entry name" value="TM_PBP1_LivM_like"/>
    <property type="match status" value="1"/>
</dbReference>
<keyword evidence="5 6" id="KW-0472">Membrane</keyword>
<reference evidence="7" key="1">
    <citation type="submission" date="2019-09" db="EMBL/GenBank/DDBJ databases">
        <authorList>
            <person name="Li J."/>
        </authorList>
    </citation>
    <scope>NUCLEOTIDE SEQUENCE [LARGE SCALE GENOMIC DNA]</scope>
    <source>
        <strain evidence="7">JCM 14732</strain>
    </source>
</reference>
<dbReference type="InterPro" id="IPR043428">
    <property type="entry name" value="LivM-like"/>
</dbReference>
<evidence type="ECO:0000313" key="7">
    <source>
        <dbReference type="EMBL" id="KAA1399685.1"/>
    </source>
</evidence>
<feature type="transmembrane region" description="Helical" evidence="6">
    <location>
        <begin position="208"/>
        <end position="229"/>
    </location>
</feature>
<evidence type="ECO:0000256" key="4">
    <source>
        <dbReference type="ARBA" id="ARBA00022989"/>
    </source>
</evidence>
<comment type="caution">
    <text evidence="7">The sequence shown here is derived from an EMBL/GenBank/DDBJ whole genome shotgun (WGS) entry which is preliminary data.</text>
</comment>
<keyword evidence="8" id="KW-1185">Reference proteome</keyword>
<evidence type="ECO:0000256" key="3">
    <source>
        <dbReference type="ARBA" id="ARBA00022692"/>
    </source>
</evidence>